<dbReference type="InParanoid" id="A0A1S3C600"/>
<evidence type="ECO:0000313" key="2">
    <source>
        <dbReference type="EnsemblPlants" id="MELO3C020898.2.1"/>
    </source>
</evidence>
<dbReference type="PANTHER" id="PTHR31722">
    <property type="entry name" value="OS06G0675200 PROTEIN"/>
    <property type="match status" value="1"/>
</dbReference>
<dbReference type="AlphaFoldDB" id="A0A1S3C600"/>
<feature type="compositionally biased region" description="Low complexity" evidence="1">
    <location>
        <begin position="161"/>
        <end position="172"/>
    </location>
</feature>
<dbReference type="PANTHER" id="PTHR31722:SF62">
    <property type="entry name" value="EMB|CAB62433.1"/>
    <property type="match status" value="1"/>
</dbReference>
<gene>
    <name evidence="4" type="primary">LOC103497420</name>
    <name evidence="2" type="synonym">103497420</name>
</gene>
<reference evidence="4" key="2">
    <citation type="submission" date="2025-04" db="UniProtKB">
        <authorList>
            <consortium name="RefSeq"/>
        </authorList>
    </citation>
    <scope>IDENTIFICATION</scope>
</reference>
<dbReference type="EnsemblPlants" id="MELO3C020898.2.1">
    <property type="protein sequence ID" value="MELO3C020898.2.1"/>
    <property type="gene ID" value="MELO3C020898.2"/>
</dbReference>
<evidence type="ECO:0000256" key="1">
    <source>
        <dbReference type="SAM" id="MobiDB-lite"/>
    </source>
</evidence>
<dbReference type="Gramene" id="MELO3C020898.2.1">
    <property type="protein sequence ID" value="MELO3C020898.2.1"/>
    <property type="gene ID" value="MELO3C020898.2"/>
</dbReference>
<accession>A0A1S3C600</accession>
<proteinExistence type="predicted"/>
<dbReference type="GeneID" id="103497420"/>
<dbReference type="RefSeq" id="XP_008457833.1">
    <property type="nucleotide sequence ID" value="XM_008459611.2"/>
</dbReference>
<sequence length="190" mass="21114">MACLDMYNSDHKSLHRRAPATSPRISFSSDFVDIQQSLKYQEQRSAAPPVSSSSDFEFSVSNYNMMTADELFFEGRLLPYKDSNRTVTTLREELLVEEEEGDDEDDNDDASQRPTSRPGRWKGFLGLKKSHNNNASKKGCRNDGSSGSRDVSGGKRPFGWSSSSSSTRANSSQQVQNEGGSSCKDVEIDF</sequence>
<keyword evidence="3" id="KW-1185">Reference proteome</keyword>
<evidence type="ECO:0000313" key="3">
    <source>
        <dbReference type="Proteomes" id="UP001652600"/>
    </source>
</evidence>
<dbReference type="OrthoDB" id="1927989at2759"/>
<dbReference type="KEGG" id="cmo:103497420"/>
<reference evidence="2" key="1">
    <citation type="submission" date="2023-03" db="UniProtKB">
        <authorList>
            <consortium name="EnsemblPlants"/>
        </authorList>
    </citation>
    <scope>IDENTIFICATION</scope>
</reference>
<dbReference type="eggNOG" id="ENOG502RY92">
    <property type="taxonomic scope" value="Eukaryota"/>
</dbReference>
<protein>
    <submittedName>
        <fullName evidence="4">Uncharacterized protein LOC103497420</fullName>
    </submittedName>
</protein>
<organism evidence="3 4">
    <name type="scientific">Cucumis melo</name>
    <name type="common">Muskmelon</name>
    <dbReference type="NCBI Taxonomy" id="3656"/>
    <lineage>
        <taxon>Eukaryota</taxon>
        <taxon>Viridiplantae</taxon>
        <taxon>Streptophyta</taxon>
        <taxon>Embryophyta</taxon>
        <taxon>Tracheophyta</taxon>
        <taxon>Spermatophyta</taxon>
        <taxon>Magnoliopsida</taxon>
        <taxon>eudicotyledons</taxon>
        <taxon>Gunneridae</taxon>
        <taxon>Pentapetalae</taxon>
        <taxon>rosids</taxon>
        <taxon>fabids</taxon>
        <taxon>Cucurbitales</taxon>
        <taxon>Cucurbitaceae</taxon>
        <taxon>Benincaseae</taxon>
        <taxon>Cucumis</taxon>
    </lineage>
</organism>
<feature type="compositionally biased region" description="Acidic residues" evidence="1">
    <location>
        <begin position="95"/>
        <end position="109"/>
    </location>
</feature>
<name>A0A1S3C600_CUCME</name>
<feature type="region of interest" description="Disordered" evidence="1">
    <location>
        <begin position="1"/>
        <end position="21"/>
    </location>
</feature>
<feature type="region of interest" description="Disordered" evidence="1">
    <location>
        <begin position="91"/>
        <end position="190"/>
    </location>
</feature>
<evidence type="ECO:0000313" key="4">
    <source>
        <dbReference type="RefSeq" id="XP_008457833.1"/>
    </source>
</evidence>
<dbReference type="Proteomes" id="UP001652600">
    <property type="component" value="Chromosome 11"/>
</dbReference>